<protein>
    <submittedName>
        <fullName evidence="1">Uncharacterized protein</fullName>
    </submittedName>
</protein>
<comment type="caution">
    <text evidence="1">The sequence shown here is derived from an EMBL/GenBank/DDBJ whole genome shotgun (WGS) entry which is preliminary data.</text>
</comment>
<dbReference type="Proteomes" id="UP000003973">
    <property type="component" value="Unassembled WGS sequence"/>
</dbReference>
<sequence>MAVQKTIRQFQTTGIVGDIVLSGPVRAQAGMLNTTNAALNVVGSAMTHVAGENGKFTIGGTGAFAGILSNSKLYALNGTTAGTLEPTMALPNNTVVQGVTLTSGILVNLKGAAAIGNKIEFSQTDGTLQANSTGTASEGYTLIPNSKIVRFNTSGAGEAIVELTE</sequence>
<gene>
    <name evidence="1" type="ORF">OFAG_00325</name>
</gene>
<dbReference type="RefSeq" id="WP_005876050.1">
    <property type="nucleotide sequence ID" value="NZ_CABMNL010000001.1"/>
</dbReference>
<organism evidence="1 2">
    <name type="scientific">Oxalobacter paraformigenes</name>
    <dbReference type="NCBI Taxonomy" id="556268"/>
    <lineage>
        <taxon>Bacteria</taxon>
        <taxon>Pseudomonadati</taxon>
        <taxon>Pseudomonadota</taxon>
        <taxon>Betaproteobacteria</taxon>
        <taxon>Burkholderiales</taxon>
        <taxon>Oxalobacteraceae</taxon>
        <taxon>Oxalobacter</taxon>
    </lineage>
</organism>
<reference evidence="1" key="1">
    <citation type="submission" date="2011-10" db="EMBL/GenBank/DDBJ databases">
        <title>The Genome Sequence of Oxalobacter formigenes HOxBLS.</title>
        <authorList>
            <consortium name="The Broad Institute Genome Sequencing Platform"/>
            <person name="Earl A."/>
            <person name="Ward D."/>
            <person name="Feldgarden M."/>
            <person name="Gevers D."/>
            <person name="Allison M.J."/>
            <person name="Humphrey S."/>
            <person name="Young S.K."/>
            <person name="Zeng Q."/>
            <person name="Gargeya S."/>
            <person name="Fitzgerald M."/>
            <person name="Haas B."/>
            <person name="Abouelleil A."/>
            <person name="Alvarado L."/>
            <person name="Arachchi H.M."/>
            <person name="Berlin A."/>
            <person name="Brown A."/>
            <person name="Chapman S.B."/>
            <person name="Chen Z."/>
            <person name="Dunbar C."/>
            <person name="Freedman E."/>
            <person name="Gearin G."/>
            <person name="Goldberg J."/>
            <person name="Griggs A."/>
            <person name="Gujja S."/>
            <person name="Heiman D."/>
            <person name="Howarth C."/>
            <person name="Larson L."/>
            <person name="Lui A."/>
            <person name="MacDonald P.J.P."/>
            <person name="Montmayeur A."/>
            <person name="Murphy C."/>
            <person name="Neiman D."/>
            <person name="Pearson M."/>
            <person name="Priest M."/>
            <person name="Roberts A."/>
            <person name="Saif S."/>
            <person name="Shea T."/>
            <person name="Shenoy N."/>
            <person name="Sisk P."/>
            <person name="Stolte C."/>
            <person name="Sykes S."/>
            <person name="Wortman J."/>
            <person name="Nusbaum C."/>
            <person name="Birren B."/>
        </authorList>
    </citation>
    <scope>NUCLEOTIDE SEQUENCE [LARGE SCALE GENOMIC DNA]</scope>
    <source>
        <strain evidence="1">HOxBLS</strain>
    </source>
</reference>
<keyword evidence="2" id="KW-1185">Reference proteome</keyword>
<proteinExistence type="predicted"/>
<evidence type="ECO:0000313" key="1">
    <source>
        <dbReference type="EMBL" id="EEO27172.1"/>
    </source>
</evidence>
<evidence type="ECO:0000313" key="2">
    <source>
        <dbReference type="Proteomes" id="UP000003973"/>
    </source>
</evidence>
<dbReference type="AlphaFoldDB" id="C3X1T6"/>
<dbReference type="EMBL" id="ACDP02000029">
    <property type="protein sequence ID" value="EEO27172.1"/>
    <property type="molecule type" value="Genomic_DNA"/>
</dbReference>
<dbReference type="HOGENOM" id="CLU_128077_0_0_4"/>
<name>C3X1T6_9BURK</name>
<accession>C3X1T6</accession>
<dbReference type="eggNOG" id="ENOG5033KYF">
    <property type="taxonomic scope" value="Bacteria"/>
</dbReference>